<dbReference type="InterPro" id="IPR001680">
    <property type="entry name" value="WD40_rpt"/>
</dbReference>
<dbReference type="Gene3D" id="2.130.10.10">
    <property type="entry name" value="YVTN repeat-like/Quinoprotein amine dehydrogenase"/>
    <property type="match status" value="1"/>
</dbReference>
<dbReference type="InterPro" id="IPR015943">
    <property type="entry name" value="WD40/YVTN_repeat-like_dom_sf"/>
</dbReference>
<keyword evidence="1" id="KW-0853">WD repeat</keyword>
<reference evidence="6 7" key="1">
    <citation type="submission" date="2023-08" db="EMBL/GenBank/DDBJ databases">
        <title>A Necator americanus chromosomal reference genome.</title>
        <authorList>
            <person name="Ilik V."/>
            <person name="Petrzelkova K.J."/>
            <person name="Pardy F."/>
            <person name="Fuh T."/>
            <person name="Niatou-Singa F.S."/>
            <person name="Gouil Q."/>
            <person name="Baker L."/>
            <person name="Ritchie M.E."/>
            <person name="Jex A.R."/>
            <person name="Gazzola D."/>
            <person name="Li H."/>
            <person name="Toshio Fujiwara R."/>
            <person name="Zhan B."/>
            <person name="Aroian R.V."/>
            <person name="Pafco B."/>
            <person name="Schwarz E.M."/>
        </authorList>
    </citation>
    <scope>NUCLEOTIDE SEQUENCE [LARGE SCALE GENOMIC DNA]</scope>
    <source>
        <strain evidence="6 7">Aroian</strain>
        <tissue evidence="6">Whole animal</tissue>
    </source>
</reference>
<evidence type="ECO:0008006" key="8">
    <source>
        <dbReference type="Google" id="ProtNLM"/>
    </source>
</evidence>
<dbReference type="InterPro" id="IPR048720">
    <property type="entry name" value="PROPPIN"/>
</dbReference>
<evidence type="ECO:0000313" key="7">
    <source>
        <dbReference type="Proteomes" id="UP001303046"/>
    </source>
</evidence>
<keyword evidence="2" id="KW-0677">Repeat</keyword>
<evidence type="ECO:0000256" key="1">
    <source>
        <dbReference type="ARBA" id="ARBA00022574"/>
    </source>
</evidence>
<evidence type="ECO:0000313" key="6">
    <source>
        <dbReference type="EMBL" id="KAK6758729.1"/>
    </source>
</evidence>
<dbReference type="PANTHER" id="PTHR11227">
    <property type="entry name" value="WD-REPEAT PROTEIN INTERACTING WITH PHOSPHOINOSIDES WIPI -RELATED"/>
    <property type="match status" value="1"/>
</dbReference>
<dbReference type="SMART" id="SM00320">
    <property type="entry name" value="WD40"/>
    <property type="match status" value="3"/>
</dbReference>
<accession>A0ABR1E7S6</accession>
<comment type="caution">
    <text evidence="6">The sequence shown here is derived from an EMBL/GenBank/DDBJ whole genome shotgun (WGS) entry which is preliminary data.</text>
</comment>
<evidence type="ECO:0000256" key="4">
    <source>
        <dbReference type="ARBA" id="ARBA00025740"/>
    </source>
</evidence>
<proteinExistence type="inferred from homology"/>
<evidence type="ECO:0000256" key="2">
    <source>
        <dbReference type="ARBA" id="ARBA00022737"/>
    </source>
</evidence>
<organism evidence="6 7">
    <name type="scientific">Necator americanus</name>
    <name type="common">Human hookworm</name>
    <dbReference type="NCBI Taxonomy" id="51031"/>
    <lineage>
        <taxon>Eukaryota</taxon>
        <taxon>Metazoa</taxon>
        <taxon>Ecdysozoa</taxon>
        <taxon>Nematoda</taxon>
        <taxon>Chromadorea</taxon>
        <taxon>Rhabditida</taxon>
        <taxon>Rhabditina</taxon>
        <taxon>Rhabditomorpha</taxon>
        <taxon>Strongyloidea</taxon>
        <taxon>Ancylostomatidae</taxon>
        <taxon>Bunostominae</taxon>
        <taxon>Necator</taxon>
    </lineage>
</organism>
<name>A0ABR1E7S6_NECAM</name>
<dbReference type="EMBL" id="JAVFWL010000005">
    <property type="protein sequence ID" value="KAK6758729.1"/>
    <property type="molecule type" value="Genomic_DNA"/>
</dbReference>
<feature type="compositionally biased region" description="Basic and acidic residues" evidence="5">
    <location>
        <begin position="422"/>
        <end position="433"/>
    </location>
</feature>
<protein>
    <recommendedName>
        <fullName evidence="8">WD domain, G-beta repeat protein</fullName>
    </recommendedName>
</protein>
<dbReference type="Pfam" id="PF21032">
    <property type="entry name" value="PROPPIN"/>
    <property type="match status" value="1"/>
</dbReference>
<keyword evidence="3" id="KW-0072">Autophagy</keyword>
<feature type="region of interest" description="Disordered" evidence="5">
    <location>
        <begin position="421"/>
        <end position="457"/>
    </location>
</feature>
<gene>
    <name evidence="6" type="primary">Necator_chrV.g20927</name>
    <name evidence="6" type="ORF">RB195_016134</name>
</gene>
<dbReference type="InterPro" id="IPR036322">
    <property type="entry name" value="WD40_repeat_dom_sf"/>
</dbReference>
<dbReference type="Proteomes" id="UP001303046">
    <property type="component" value="Unassembled WGS sequence"/>
</dbReference>
<evidence type="ECO:0000256" key="3">
    <source>
        <dbReference type="ARBA" id="ARBA00023006"/>
    </source>
</evidence>
<sequence length="457" mass="50535">MIGVEREHRRNCPCAYPETYRSAERSAMSHPSLSQDMCGAALVATRLARHYYFTTDFQYFMTCDDVDHLLCVNFNQDAKSLAVGHSNGYILYKTTDVLESSILLDNADSSPAIHDAIIVERLFNSSLVVIVSQKEPRVICIYHFKSKNMICVYKFIKSVLNVKLNRDRVVVCLEDSIHIYVLKDMKLLHTILDTPLNRLGLIDLSPAGSSLIAYPASAEAGSVHIFDCMNLSAVNTFTAHDGPLACLKFNADGTMIATASTKGTVIRVYSVPQGTRLFEFRRGMSRCVTIYSLAFSADSTYLCSSSNTETVHVFKLEKPEDQEKKQEPSAESSTGWFGYLTQAASNYLPAQVNELMTVERSFAHAILPGSDKKNVAAMLTISGQPHLLVATTDGFLYCYRVLSSGGECDLVKMHRIGAHATETNRGDSSRQKSVESTTRVPDANDPEDFPPICHTTG</sequence>
<keyword evidence="7" id="KW-1185">Reference proteome</keyword>
<comment type="similarity">
    <text evidence="4">Belongs to the WD repeat PROPPIN family.</text>
</comment>
<dbReference type="SUPFAM" id="SSF50978">
    <property type="entry name" value="WD40 repeat-like"/>
    <property type="match status" value="1"/>
</dbReference>
<evidence type="ECO:0000256" key="5">
    <source>
        <dbReference type="SAM" id="MobiDB-lite"/>
    </source>
</evidence>